<dbReference type="OrthoDB" id="9802471at2"/>
<evidence type="ECO:0000256" key="4">
    <source>
        <dbReference type="ARBA" id="ARBA00023065"/>
    </source>
</evidence>
<dbReference type="PROSITE" id="PS00389">
    <property type="entry name" value="ATPASE_DELTA"/>
    <property type="match status" value="1"/>
</dbReference>
<protein>
    <recommendedName>
        <fullName evidence="8">ATP synthase subunit delta</fullName>
    </recommendedName>
    <alternativeName>
        <fullName evidence="8">ATP synthase F(1) sector subunit delta</fullName>
    </alternativeName>
    <alternativeName>
        <fullName evidence="8">F-type ATPase subunit delta</fullName>
        <shortName evidence="8">F-ATPase subunit delta</shortName>
    </alternativeName>
</protein>
<evidence type="ECO:0000256" key="2">
    <source>
        <dbReference type="ARBA" id="ARBA00022448"/>
    </source>
</evidence>
<evidence type="ECO:0000256" key="1">
    <source>
        <dbReference type="ARBA" id="ARBA00004370"/>
    </source>
</evidence>
<name>A0A1V4IVU8_9CLOT</name>
<dbReference type="Gene3D" id="1.10.520.20">
    <property type="entry name" value="N-terminal domain of the delta subunit of the F1F0-ATP synthase"/>
    <property type="match status" value="1"/>
</dbReference>
<evidence type="ECO:0000256" key="3">
    <source>
        <dbReference type="ARBA" id="ARBA00022781"/>
    </source>
</evidence>
<comment type="function">
    <text evidence="8">F(1)F(0) ATP synthase produces ATP from ADP in the presence of a proton or sodium gradient. F-type ATPases consist of two structural domains, F(1) containing the extramembraneous catalytic core and F(0) containing the membrane proton channel, linked together by a central stalk and a peripheral stalk. During catalysis, ATP synthesis in the catalytic domain of F(1) is coupled via a rotary mechanism of the central stalk subunits to proton translocation.</text>
</comment>
<keyword evidence="4 8" id="KW-0406">Ion transport</keyword>
<dbReference type="Proteomes" id="UP000191056">
    <property type="component" value="Unassembled WGS sequence"/>
</dbReference>
<dbReference type="InterPro" id="IPR000711">
    <property type="entry name" value="ATPase_OSCP/dsu"/>
</dbReference>
<evidence type="ECO:0000256" key="8">
    <source>
        <dbReference type="HAMAP-Rule" id="MF_01416"/>
    </source>
</evidence>
<comment type="subcellular location">
    <subcellularLocation>
        <location evidence="8">Cell membrane</location>
        <topology evidence="8">Peripheral membrane protein</topology>
    </subcellularLocation>
    <subcellularLocation>
        <location evidence="1">Membrane</location>
    </subcellularLocation>
</comment>
<dbReference type="PRINTS" id="PR00125">
    <property type="entry name" value="ATPASEDELTA"/>
</dbReference>
<dbReference type="NCBIfam" id="TIGR01145">
    <property type="entry name" value="ATP_synt_delta"/>
    <property type="match status" value="1"/>
</dbReference>
<dbReference type="GO" id="GO:0045259">
    <property type="term" value="C:proton-transporting ATP synthase complex"/>
    <property type="evidence" value="ECO:0007669"/>
    <property type="project" value="UniProtKB-KW"/>
</dbReference>
<keyword evidence="6 8" id="KW-0139">CF(1)</keyword>
<dbReference type="Pfam" id="PF00213">
    <property type="entry name" value="OSCP"/>
    <property type="match status" value="1"/>
</dbReference>
<organism evidence="9 10">
    <name type="scientific">Clostridium chromiireducens</name>
    <dbReference type="NCBI Taxonomy" id="225345"/>
    <lineage>
        <taxon>Bacteria</taxon>
        <taxon>Bacillati</taxon>
        <taxon>Bacillota</taxon>
        <taxon>Clostridia</taxon>
        <taxon>Eubacteriales</taxon>
        <taxon>Clostridiaceae</taxon>
        <taxon>Clostridium</taxon>
    </lineage>
</organism>
<dbReference type="RefSeq" id="WP_079438906.1">
    <property type="nucleotide sequence ID" value="NZ_MZGT01000014.1"/>
</dbReference>
<comment type="caution">
    <text evidence="9">The sequence shown here is derived from an EMBL/GenBank/DDBJ whole genome shotgun (WGS) entry which is preliminary data.</text>
</comment>
<dbReference type="GO" id="GO:0005886">
    <property type="term" value="C:plasma membrane"/>
    <property type="evidence" value="ECO:0007669"/>
    <property type="project" value="UniProtKB-SubCell"/>
</dbReference>
<dbReference type="PANTHER" id="PTHR11910">
    <property type="entry name" value="ATP SYNTHASE DELTA CHAIN"/>
    <property type="match status" value="1"/>
</dbReference>
<keyword evidence="7 8" id="KW-0066">ATP synthesis</keyword>
<keyword evidence="10" id="KW-1185">Reference proteome</keyword>
<evidence type="ECO:0000256" key="6">
    <source>
        <dbReference type="ARBA" id="ARBA00023196"/>
    </source>
</evidence>
<keyword evidence="8" id="KW-1003">Cell membrane</keyword>
<dbReference type="EMBL" id="MZGT01000014">
    <property type="protein sequence ID" value="OPJ64076.1"/>
    <property type="molecule type" value="Genomic_DNA"/>
</dbReference>
<dbReference type="AlphaFoldDB" id="A0A1V4IVU8"/>
<proteinExistence type="inferred from homology"/>
<evidence type="ECO:0000256" key="7">
    <source>
        <dbReference type="ARBA" id="ARBA00023310"/>
    </source>
</evidence>
<sequence length="179" mass="21133">MYEYLDRRYALALYEIAERNNKVDEYIQDLKEICDLIENNTDFYEIVKHPEINTTKKKQLFTDLFKGKIDNELLSFMAVLIEKNRILDLRGKLNQLINIDLERKNILRGIVKTAVPILQEELEKLTVIFEKKYEKKILFETEIDKSVLGGVYLRIGNDVIDGTVKSKIQEMKDLMLKKE</sequence>
<dbReference type="InterPro" id="IPR026015">
    <property type="entry name" value="ATP_synth_OSCP/delta_N_sf"/>
</dbReference>
<reference evidence="9 10" key="1">
    <citation type="submission" date="2017-03" db="EMBL/GenBank/DDBJ databases">
        <title>Genome sequence of Clostridium chromiireducens DSM 23318.</title>
        <authorList>
            <person name="Poehlein A."/>
            <person name="Daniel R."/>
        </authorList>
    </citation>
    <scope>NUCLEOTIDE SEQUENCE [LARGE SCALE GENOMIC DNA]</scope>
    <source>
        <strain evidence="9 10">DSM 23318</strain>
    </source>
</reference>
<evidence type="ECO:0000313" key="10">
    <source>
        <dbReference type="Proteomes" id="UP000191056"/>
    </source>
</evidence>
<dbReference type="HAMAP" id="MF_01416">
    <property type="entry name" value="ATP_synth_delta_bact"/>
    <property type="match status" value="1"/>
</dbReference>
<accession>A0A1V4IVU8</accession>
<comment type="similarity">
    <text evidence="8">Belongs to the ATPase delta chain family.</text>
</comment>
<keyword evidence="5 8" id="KW-0472">Membrane</keyword>
<dbReference type="GO" id="GO:0046933">
    <property type="term" value="F:proton-transporting ATP synthase activity, rotational mechanism"/>
    <property type="evidence" value="ECO:0007669"/>
    <property type="project" value="UniProtKB-UniRule"/>
</dbReference>
<keyword evidence="3 8" id="KW-0375">Hydrogen ion transport</keyword>
<gene>
    <name evidence="8 9" type="primary">atpH</name>
    <name evidence="9" type="ORF">CLCHR_13300</name>
</gene>
<dbReference type="STRING" id="225345.CLCHR_13300"/>
<dbReference type="InterPro" id="IPR020781">
    <property type="entry name" value="ATPase_OSCP/d_CS"/>
</dbReference>
<evidence type="ECO:0000313" key="9">
    <source>
        <dbReference type="EMBL" id="OPJ64076.1"/>
    </source>
</evidence>
<dbReference type="NCBIfam" id="NF004403">
    <property type="entry name" value="PRK05758.2-4"/>
    <property type="match status" value="1"/>
</dbReference>
<comment type="function">
    <text evidence="8">This protein is part of the stalk that links CF(0) to CF(1). It either transmits conformational changes from CF(0) to CF(1) or is implicated in proton conduction.</text>
</comment>
<dbReference type="SUPFAM" id="SSF47928">
    <property type="entry name" value="N-terminal domain of the delta subunit of the F1F0-ATP synthase"/>
    <property type="match status" value="1"/>
</dbReference>
<keyword evidence="2 8" id="KW-0813">Transport</keyword>
<evidence type="ECO:0000256" key="5">
    <source>
        <dbReference type="ARBA" id="ARBA00023136"/>
    </source>
</evidence>